<dbReference type="Proteomes" id="UP000005566">
    <property type="component" value="Unassembled WGS sequence"/>
</dbReference>
<keyword evidence="2" id="KW-1185">Reference proteome</keyword>
<dbReference type="EMBL" id="AHKF01000018">
    <property type="protein sequence ID" value="EIA08689.1"/>
    <property type="molecule type" value="Genomic_DNA"/>
</dbReference>
<protein>
    <submittedName>
        <fullName evidence="1">Uncharacterized protein</fullName>
    </submittedName>
</protein>
<dbReference type="PATRIC" id="fig|1086011.3.peg.2360"/>
<gene>
    <name evidence="1" type="ORF">HJ01_02411</name>
</gene>
<name>H7FSZ2_FLAFP</name>
<organism evidence="1 2">
    <name type="scientific">Flavobacterium frigoris (strain PS1)</name>
    <dbReference type="NCBI Taxonomy" id="1086011"/>
    <lineage>
        <taxon>Bacteria</taxon>
        <taxon>Pseudomonadati</taxon>
        <taxon>Bacteroidota</taxon>
        <taxon>Flavobacteriia</taxon>
        <taxon>Flavobacteriales</taxon>
        <taxon>Flavobacteriaceae</taxon>
        <taxon>Flavobacterium</taxon>
    </lineage>
</organism>
<accession>H7FSZ2</accession>
<evidence type="ECO:0000313" key="1">
    <source>
        <dbReference type="EMBL" id="EIA08689.1"/>
    </source>
</evidence>
<evidence type="ECO:0000313" key="2">
    <source>
        <dbReference type="Proteomes" id="UP000005566"/>
    </source>
</evidence>
<proteinExistence type="predicted"/>
<dbReference type="AlphaFoldDB" id="H7FSZ2"/>
<reference evidence="1 2" key="1">
    <citation type="journal article" date="2014" name="Acta Crystallogr. D">
        <title>Structure-based characterization and antifreeze properties of a hyperactive ice-binding protein from the Antarctic bacterium Flavobacterium frigoris PS1.</title>
        <authorList>
            <person name="Do H."/>
            <person name="Kim S.J."/>
            <person name="Kim H.J."/>
            <person name="Lee J.H."/>
        </authorList>
    </citation>
    <scope>NUCLEOTIDE SEQUENCE [LARGE SCALE GENOMIC DNA]</scope>
    <source>
        <strain evidence="1 2">PS1</strain>
    </source>
</reference>
<dbReference type="STRING" id="1086011.HJ01_02411"/>
<comment type="caution">
    <text evidence="1">The sequence shown here is derived from an EMBL/GenBank/DDBJ whole genome shotgun (WGS) entry which is preliminary data.</text>
</comment>
<sequence>MNVENRKADVFSHKFLTVSLVLIAFVNKQHFVGFYYTHI</sequence>